<protein>
    <submittedName>
        <fullName evidence="6">Prokaryotic dksA/traR C4-type zinc finger</fullName>
    </submittedName>
</protein>
<dbReference type="InterPro" id="IPR020458">
    <property type="entry name" value="Znf_DskA_TraR_CS"/>
</dbReference>
<evidence type="ECO:0000259" key="5">
    <source>
        <dbReference type="Pfam" id="PF01258"/>
    </source>
</evidence>
<keyword evidence="1" id="KW-0479">Metal-binding</keyword>
<feature type="zinc finger region" description="dksA C4-type" evidence="4">
    <location>
        <begin position="86"/>
        <end position="110"/>
    </location>
</feature>
<dbReference type="PROSITE" id="PS01102">
    <property type="entry name" value="ZF_DKSA_1"/>
    <property type="match status" value="1"/>
</dbReference>
<organism evidence="6 7">
    <name type="scientific">Adhaeretor mobilis</name>
    <dbReference type="NCBI Taxonomy" id="1930276"/>
    <lineage>
        <taxon>Bacteria</taxon>
        <taxon>Pseudomonadati</taxon>
        <taxon>Planctomycetota</taxon>
        <taxon>Planctomycetia</taxon>
        <taxon>Pirellulales</taxon>
        <taxon>Lacipirellulaceae</taxon>
        <taxon>Adhaeretor</taxon>
    </lineage>
</organism>
<accession>A0A517MUU7</accession>
<dbReference type="InterPro" id="IPR000962">
    <property type="entry name" value="Znf_DskA_TraR"/>
</dbReference>
<dbReference type="PROSITE" id="PS51128">
    <property type="entry name" value="ZF_DKSA_2"/>
    <property type="match status" value="1"/>
</dbReference>
<dbReference type="KEGG" id="amob:HG15A2_18480"/>
<evidence type="ECO:0000256" key="2">
    <source>
        <dbReference type="ARBA" id="ARBA00022771"/>
    </source>
</evidence>
<dbReference type="AlphaFoldDB" id="A0A517MUU7"/>
<proteinExistence type="predicted"/>
<gene>
    <name evidence="6" type="ORF">HG15A2_18480</name>
</gene>
<keyword evidence="2" id="KW-0863">Zinc-finger</keyword>
<dbReference type="GO" id="GO:0008270">
    <property type="term" value="F:zinc ion binding"/>
    <property type="evidence" value="ECO:0007669"/>
    <property type="project" value="UniProtKB-KW"/>
</dbReference>
<sequence>MFSAQLTCSECQWRTVCGEEQVAKRLRKLGLLRRAAEPPVEMLQELLISHGSQLKCDQCEAVGLAVSDPAVDEFDEAGDWQQAILCEVCRKPISEERLEFMPKATRCVKCQSAEDRGEVEEEFDYCPKCGSLMELRTSRGGGITRYKLFCTGSPSCRV</sequence>
<dbReference type="Pfam" id="PF01258">
    <property type="entry name" value="zf-dskA_traR"/>
    <property type="match status" value="1"/>
</dbReference>
<dbReference type="Proteomes" id="UP000319852">
    <property type="component" value="Chromosome"/>
</dbReference>
<keyword evidence="7" id="KW-1185">Reference proteome</keyword>
<keyword evidence="3" id="KW-0862">Zinc</keyword>
<dbReference type="SUPFAM" id="SSF57716">
    <property type="entry name" value="Glucocorticoid receptor-like (DNA-binding domain)"/>
    <property type="match status" value="1"/>
</dbReference>
<evidence type="ECO:0000256" key="3">
    <source>
        <dbReference type="ARBA" id="ARBA00022833"/>
    </source>
</evidence>
<evidence type="ECO:0000313" key="7">
    <source>
        <dbReference type="Proteomes" id="UP000319852"/>
    </source>
</evidence>
<reference evidence="6 7" key="1">
    <citation type="submission" date="2019-02" db="EMBL/GenBank/DDBJ databases">
        <title>Deep-cultivation of Planctomycetes and their phenomic and genomic characterization uncovers novel biology.</title>
        <authorList>
            <person name="Wiegand S."/>
            <person name="Jogler M."/>
            <person name="Boedeker C."/>
            <person name="Pinto D."/>
            <person name="Vollmers J."/>
            <person name="Rivas-Marin E."/>
            <person name="Kohn T."/>
            <person name="Peeters S.H."/>
            <person name="Heuer A."/>
            <person name="Rast P."/>
            <person name="Oberbeckmann S."/>
            <person name="Bunk B."/>
            <person name="Jeske O."/>
            <person name="Meyerdierks A."/>
            <person name="Storesund J.E."/>
            <person name="Kallscheuer N."/>
            <person name="Luecker S."/>
            <person name="Lage O.M."/>
            <person name="Pohl T."/>
            <person name="Merkel B.J."/>
            <person name="Hornburger P."/>
            <person name="Mueller R.-W."/>
            <person name="Bruemmer F."/>
            <person name="Labrenz M."/>
            <person name="Spormann A.M."/>
            <person name="Op den Camp H."/>
            <person name="Overmann J."/>
            <person name="Amann R."/>
            <person name="Jetten M.S.M."/>
            <person name="Mascher T."/>
            <person name="Medema M.H."/>
            <person name="Devos D.P."/>
            <person name="Kaster A.-K."/>
            <person name="Ovreas L."/>
            <person name="Rohde M."/>
            <person name="Galperin M.Y."/>
            <person name="Jogler C."/>
        </authorList>
    </citation>
    <scope>NUCLEOTIDE SEQUENCE [LARGE SCALE GENOMIC DNA]</scope>
    <source>
        <strain evidence="6 7">HG15A2</strain>
    </source>
</reference>
<dbReference type="OrthoDB" id="291754at2"/>
<name>A0A517MUU7_9BACT</name>
<evidence type="ECO:0000313" key="6">
    <source>
        <dbReference type="EMBL" id="QDS98567.1"/>
    </source>
</evidence>
<dbReference type="EMBL" id="CP036263">
    <property type="protein sequence ID" value="QDS98567.1"/>
    <property type="molecule type" value="Genomic_DNA"/>
</dbReference>
<feature type="domain" description="Zinc finger DksA/TraR C4-type" evidence="5">
    <location>
        <begin position="86"/>
        <end position="115"/>
    </location>
</feature>
<evidence type="ECO:0000256" key="1">
    <source>
        <dbReference type="ARBA" id="ARBA00022723"/>
    </source>
</evidence>
<evidence type="ECO:0000256" key="4">
    <source>
        <dbReference type="PROSITE-ProRule" id="PRU00510"/>
    </source>
</evidence>
<dbReference type="RefSeq" id="WP_145059756.1">
    <property type="nucleotide sequence ID" value="NZ_CP036263.1"/>
</dbReference>
<dbReference type="Gene3D" id="1.20.120.910">
    <property type="entry name" value="DksA, coiled-coil domain"/>
    <property type="match status" value="1"/>
</dbReference>